<dbReference type="EMBL" id="JBBKAR010000039">
    <property type="protein sequence ID" value="MEJ8305114.1"/>
    <property type="molecule type" value="Genomic_DNA"/>
</dbReference>
<proteinExistence type="predicted"/>
<dbReference type="Proteomes" id="UP001380953">
    <property type="component" value="Unassembled WGS sequence"/>
</dbReference>
<keyword evidence="1" id="KW-0547">Nucleotide-binding</keyword>
<reference evidence="1" key="1">
    <citation type="submission" date="2024-03" db="EMBL/GenBank/DDBJ databases">
        <title>Whole genome sequecning of epiphytes from Marcgravia umbellata leaves.</title>
        <authorList>
            <person name="Kumar G."/>
            <person name="Savka M.A."/>
        </authorList>
    </citation>
    <scope>NUCLEOTIDE SEQUENCE</scope>
    <source>
        <strain evidence="1">RIT_BL5</strain>
    </source>
</reference>
<name>A0ACC6PDZ5_9BACL</name>
<protein>
    <submittedName>
        <fullName evidence="1">ATP-binding cassette domain-containing protein</fullName>
    </submittedName>
</protein>
<evidence type="ECO:0000313" key="2">
    <source>
        <dbReference type="Proteomes" id="UP001380953"/>
    </source>
</evidence>
<accession>A0ACC6PDZ5</accession>
<gene>
    <name evidence="1" type="ORF">WKI47_14510</name>
</gene>
<keyword evidence="1" id="KW-0067">ATP-binding</keyword>
<keyword evidence="2" id="KW-1185">Reference proteome</keyword>
<sequence>MVNRIKKTAIAQQSGWELRDICVELGGTPVLQHIDLTLEPGSWTSLIGKTGAGKSTLVRLIKGLIPEFTGEYWLAGQPMARDRKGRARVVPEIGFVFQYPEHQIFETTVEKELSFALRMRGDSAKEIEVAIRKMLPVFGLSEELLHQSPLLLSGGQKRRLAIASVLIANPRLLILDEPTAALDPVSRRELLRVLRDWQRGGLNDEPRTVLFISHRMEDVAEYSDRVALLHNGHLLAHETAEKLFLHRSELLTQAGMPLPEAIELLRLTEQLSGRVLNPSSCREADVLKRVKEAWSTRKGTGGLADEYF</sequence>
<comment type="caution">
    <text evidence="1">The sequence shown here is derived from an EMBL/GenBank/DDBJ whole genome shotgun (WGS) entry which is preliminary data.</text>
</comment>
<organism evidence="1 2">
    <name type="scientific">Saccharibacillus sacchari</name>
    <dbReference type="NCBI Taxonomy" id="456493"/>
    <lineage>
        <taxon>Bacteria</taxon>
        <taxon>Bacillati</taxon>
        <taxon>Bacillota</taxon>
        <taxon>Bacilli</taxon>
        <taxon>Bacillales</taxon>
        <taxon>Paenibacillaceae</taxon>
        <taxon>Saccharibacillus</taxon>
    </lineage>
</organism>
<evidence type="ECO:0000313" key="1">
    <source>
        <dbReference type="EMBL" id="MEJ8305114.1"/>
    </source>
</evidence>